<feature type="region of interest" description="Disordered" evidence="1">
    <location>
        <begin position="640"/>
        <end position="693"/>
    </location>
</feature>
<proteinExistence type="predicted"/>
<feature type="non-terminal residue" evidence="2">
    <location>
        <position position="707"/>
    </location>
</feature>
<evidence type="ECO:0000256" key="1">
    <source>
        <dbReference type="SAM" id="MobiDB-lite"/>
    </source>
</evidence>
<feature type="compositionally biased region" description="Gly residues" evidence="1">
    <location>
        <begin position="538"/>
        <end position="550"/>
    </location>
</feature>
<comment type="caution">
    <text evidence="2">The sequence shown here is derived from an EMBL/GenBank/DDBJ whole genome shotgun (WGS) entry which is preliminary data.</text>
</comment>
<dbReference type="Proteomes" id="UP000265618">
    <property type="component" value="Unassembled WGS sequence"/>
</dbReference>
<feature type="region of interest" description="Disordered" evidence="1">
    <location>
        <begin position="461"/>
        <end position="484"/>
    </location>
</feature>
<keyword evidence="3" id="KW-1185">Reference proteome</keyword>
<accession>A0A9K3GLX7</accession>
<dbReference type="EMBL" id="BDIP01003456">
    <property type="protein sequence ID" value="GIQ87732.1"/>
    <property type="molecule type" value="Genomic_DNA"/>
</dbReference>
<feature type="compositionally biased region" description="Basic and acidic residues" evidence="1">
    <location>
        <begin position="21"/>
        <end position="37"/>
    </location>
</feature>
<organism evidence="2 3">
    <name type="scientific">Kipferlia bialata</name>
    <dbReference type="NCBI Taxonomy" id="797122"/>
    <lineage>
        <taxon>Eukaryota</taxon>
        <taxon>Metamonada</taxon>
        <taxon>Carpediemonas-like organisms</taxon>
        <taxon>Kipferlia</taxon>
    </lineage>
</organism>
<reference evidence="2 3" key="1">
    <citation type="journal article" date="2018" name="PLoS ONE">
        <title>The draft genome of Kipferlia bialata reveals reductive genome evolution in fornicate parasites.</title>
        <authorList>
            <person name="Tanifuji G."/>
            <person name="Takabayashi S."/>
            <person name="Kume K."/>
            <person name="Takagi M."/>
            <person name="Nakayama T."/>
            <person name="Kamikawa R."/>
            <person name="Inagaki Y."/>
            <person name="Hashimoto T."/>
        </authorList>
    </citation>
    <scope>NUCLEOTIDE SEQUENCE [LARGE SCALE GENOMIC DNA]</scope>
    <source>
        <strain evidence="2">NY0173</strain>
    </source>
</reference>
<evidence type="ECO:0000313" key="3">
    <source>
        <dbReference type="Proteomes" id="UP000265618"/>
    </source>
</evidence>
<feature type="compositionally biased region" description="Polar residues" evidence="1">
    <location>
        <begin position="58"/>
        <end position="86"/>
    </location>
</feature>
<feature type="region of interest" description="Disordered" evidence="1">
    <location>
        <begin position="10"/>
        <end position="37"/>
    </location>
</feature>
<feature type="compositionally biased region" description="Polar residues" evidence="1">
    <location>
        <begin position="648"/>
        <end position="657"/>
    </location>
</feature>
<evidence type="ECO:0000313" key="2">
    <source>
        <dbReference type="EMBL" id="GIQ87732.1"/>
    </source>
</evidence>
<protein>
    <submittedName>
        <fullName evidence="2">Uncharacterized protein</fullName>
    </submittedName>
</protein>
<feature type="region of interest" description="Disordered" evidence="1">
    <location>
        <begin position="534"/>
        <end position="553"/>
    </location>
</feature>
<dbReference type="AlphaFoldDB" id="A0A9K3GLX7"/>
<sequence length="707" mass="74362">MFPFAEEAVWLDGGGPDGDVNSEKCVNESRHSESEIDRLTVPVTSVLEPLRTLFSLSPHSRPSEHALSTSRGSSYRSPPNGRSHSGSVDIGGQGHPLGAPDSREGRVAAGICRVHEFLADGVLADPQIGTALLNLSSKPEYSAVFVLCLSSIADAVSVSVPKGVAKGASPSSPSPCPSLSTADGDLLCEIGVNATSHTDRAGALTIGWVLGRILRAVGRQRVRGLSRPPRVSGGLAQCLQRVLSLVHSHEESAEGRVRHLVLFASLIPYAPSDTLSLLGAGHSHSSVYGADRDRDRDGDRRGVGRMYGTCLEKLVADAEMRIRQMTPYLCLRVAEECGRRLVQTHRPRDRDRDRDTQSGAAGEVSMLSRTYAACVGALDTLLRDEVKEVAVHACASYISLLSGMVCMAPACLNGTGGQRQGGRGGASPPRMGGCGCLACVSASCLKTVYLGVLNNQASSKDRANPMLSPISESPPFGHSPPVRAGGIRELTKISSILDSHLFGSPSAANSPTSSCRSDSLFGSPSAVHVSLQLSNRGKGVGPGSPRGGNGSDKVAAHTQYSMVSSVVSVVTEHLERRGIGRDRDRRLSKILLAALLDKGLTQYLAMVRRSGDEDLYMTPKHALSLLSMGVKEARADTSDISAMGGGQATSSPLLHSVSSGGGRQRRENGRGRSSLSGSVGPDKAGPRPNPLGLIHALLDRSRPSMLL</sequence>
<feature type="compositionally biased region" description="Low complexity" evidence="1">
    <location>
        <begin position="671"/>
        <end position="680"/>
    </location>
</feature>
<feature type="region of interest" description="Disordered" evidence="1">
    <location>
        <begin position="58"/>
        <end position="102"/>
    </location>
</feature>
<name>A0A9K3GLX7_9EUKA</name>
<gene>
    <name evidence="2" type="ORF">KIPB_009831</name>
</gene>